<evidence type="ECO:0000256" key="4">
    <source>
        <dbReference type="SAM" id="MobiDB-lite"/>
    </source>
</evidence>
<dbReference type="InterPro" id="IPR021850">
    <property type="entry name" value="Symplekin/Pta1"/>
</dbReference>
<protein>
    <submittedName>
        <fullName evidence="6">mRNA cleavage and polyadenylation specificity factor complex subunit pta1</fullName>
    </submittedName>
</protein>
<proteinExistence type="predicted"/>
<gene>
    <name evidence="6" type="ORF">GcM3_216010</name>
</gene>
<dbReference type="GO" id="GO:0006397">
    <property type="term" value="P:mRNA processing"/>
    <property type="evidence" value="ECO:0007669"/>
    <property type="project" value="UniProtKB-KW"/>
</dbReference>
<evidence type="ECO:0000256" key="2">
    <source>
        <dbReference type="ARBA" id="ARBA00022664"/>
    </source>
</evidence>
<dbReference type="GO" id="GO:0005847">
    <property type="term" value="C:mRNA cleavage and polyadenylation specificity factor complex"/>
    <property type="evidence" value="ECO:0007669"/>
    <property type="project" value="TreeGrafter"/>
</dbReference>
<comment type="subcellular location">
    <subcellularLocation>
        <location evidence="1">Nucleus</location>
    </subcellularLocation>
</comment>
<dbReference type="InterPro" id="IPR011989">
    <property type="entry name" value="ARM-like"/>
</dbReference>
<name>A0A420H8P0_9PEZI</name>
<keyword evidence="3" id="KW-0539">Nucleus</keyword>
<evidence type="ECO:0000256" key="3">
    <source>
        <dbReference type="ARBA" id="ARBA00023242"/>
    </source>
</evidence>
<feature type="region of interest" description="Disordered" evidence="4">
    <location>
        <begin position="403"/>
        <end position="451"/>
    </location>
</feature>
<comment type="caution">
    <text evidence="6">The sequence shown here is derived from an EMBL/GenBank/DDBJ whole genome shotgun (WGS) entry which is preliminary data.</text>
</comment>
<dbReference type="PANTHER" id="PTHR15245">
    <property type="entry name" value="SYMPLEKIN-RELATED"/>
    <property type="match status" value="1"/>
</dbReference>
<dbReference type="Proteomes" id="UP000283383">
    <property type="component" value="Unassembled WGS sequence"/>
</dbReference>
<evidence type="ECO:0000259" key="5">
    <source>
        <dbReference type="Pfam" id="PF11935"/>
    </source>
</evidence>
<dbReference type="AlphaFoldDB" id="A0A420H8P0"/>
<dbReference type="EMBL" id="MCBQ01021606">
    <property type="protein sequence ID" value="RKF53763.1"/>
    <property type="molecule type" value="Genomic_DNA"/>
</dbReference>
<dbReference type="Pfam" id="PF11935">
    <property type="entry name" value="SYMPK_PTA1_N"/>
    <property type="match status" value="1"/>
</dbReference>
<dbReference type="InterPro" id="IPR032460">
    <property type="entry name" value="Symplekin/Pta1_N"/>
</dbReference>
<dbReference type="STRING" id="62708.A0A420H8P0"/>
<accession>A0A420H8P0</accession>
<feature type="compositionally biased region" description="Acidic residues" evidence="4">
    <location>
        <begin position="423"/>
        <end position="441"/>
    </location>
</feature>
<dbReference type="Gene3D" id="1.25.10.10">
    <property type="entry name" value="Leucine-rich Repeat Variant"/>
    <property type="match status" value="1"/>
</dbReference>
<keyword evidence="7" id="KW-1185">Reference proteome</keyword>
<organism evidence="6 7">
    <name type="scientific">Golovinomyces cichoracearum</name>
    <dbReference type="NCBI Taxonomy" id="62708"/>
    <lineage>
        <taxon>Eukaryota</taxon>
        <taxon>Fungi</taxon>
        <taxon>Dikarya</taxon>
        <taxon>Ascomycota</taxon>
        <taxon>Pezizomycotina</taxon>
        <taxon>Leotiomycetes</taxon>
        <taxon>Erysiphales</taxon>
        <taxon>Erysiphaceae</taxon>
        <taxon>Golovinomyces</taxon>
    </lineage>
</organism>
<evidence type="ECO:0000313" key="6">
    <source>
        <dbReference type="EMBL" id="RKF53763.1"/>
    </source>
</evidence>
<reference evidence="6 7" key="1">
    <citation type="journal article" date="2018" name="BMC Genomics">
        <title>Comparative genome analyses reveal sequence features reflecting distinct modes of host-adaptation between dicot and monocot powdery mildew.</title>
        <authorList>
            <person name="Wu Y."/>
            <person name="Ma X."/>
            <person name="Pan Z."/>
            <person name="Kale S.D."/>
            <person name="Song Y."/>
            <person name="King H."/>
            <person name="Zhang Q."/>
            <person name="Presley C."/>
            <person name="Deng X."/>
            <person name="Wei C.I."/>
            <person name="Xiao S."/>
        </authorList>
    </citation>
    <scope>NUCLEOTIDE SEQUENCE [LARGE SCALE GENOMIC DNA]</scope>
    <source>
        <strain evidence="6">UMSG3</strain>
    </source>
</reference>
<keyword evidence="2" id="KW-0507">mRNA processing</keyword>
<sequence>MDAPTLTVEQQIKQLGDARKLVLSDANYYPQIIQGILPIVAQAARVELRRWVSDFLAEAFASPAISPSQKESLSLIVLETLKSLIENPQQDFAVVKCVVQTAASIYPHVFRWIINNSYDAPTWNRMLAIKSGILRIWDIAAPSVRICCIKFAQRVVMVQTEGPETDPKRGGPFEVSLSMLSSNNTLDPKNLEAEASGLLDRVLSVFQENTSDAILVDSTLNSLSILIRTRPQLSNKILNVLLNFNPFKHVKFPMAPKTHVAVKSMEKTTRQLLIHILKRDPRHPLSGRIQKYIERMAKIKADTFDDKSQKRGLPEPVDINDATKRQKVNTATKVAVPTFHIPPLSAGPHTVAELFTITTDPSLKVFDVAMLPEDLVVKIGITILQRIDVETLNQAIEGVRQRYKSLSSTPAPNPKAPSVPSQEIEDEDDDYEPDFPAEDSEQIINKRDPSTAEDLKPTVADMALGNFTLPSPPPLSLEEAVQVGHVTFSRVFSVMQTLDERGKKSKAGLNRLAASNYDRDAWITIITRLATRATAGLGDESNIKRETNSVNFSLSNIIRESLYAFILEDFRKRMDIAVAWLCEEWYNDMLHLKNMRNVELNYEKWVLRVLDGFVPYLDGQDRALVIKFLGDVPSLSVEALSRINGLCRDPATVNMALQSLLYLVAFRPPVRESVLDAVEEIWKIYTDARPMVVKLFAKWRPRLSEQIQDTTKETRKAENIEIAVA</sequence>
<evidence type="ECO:0000256" key="1">
    <source>
        <dbReference type="ARBA" id="ARBA00004123"/>
    </source>
</evidence>
<feature type="domain" description="Symplekin/Pta1 N-terminal" evidence="5">
    <location>
        <begin position="92"/>
        <end position="308"/>
    </location>
</feature>
<dbReference type="PANTHER" id="PTHR15245:SF20">
    <property type="entry name" value="SYMPLEKIN"/>
    <property type="match status" value="1"/>
</dbReference>
<evidence type="ECO:0000313" key="7">
    <source>
        <dbReference type="Proteomes" id="UP000283383"/>
    </source>
</evidence>